<dbReference type="InterPro" id="IPR000209">
    <property type="entry name" value="Peptidase_S8/S53_dom"/>
</dbReference>
<dbReference type="PROSITE" id="PS00138">
    <property type="entry name" value="SUBTILASE_SER"/>
    <property type="match status" value="1"/>
</dbReference>
<dbReference type="GO" id="GO:0006508">
    <property type="term" value="P:proteolysis"/>
    <property type="evidence" value="ECO:0007669"/>
    <property type="project" value="UniProtKB-KW"/>
</dbReference>
<dbReference type="InterPro" id="IPR015500">
    <property type="entry name" value="Peptidase_S8_subtilisin-rel"/>
</dbReference>
<evidence type="ECO:0000256" key="3">
    <source>
        <dbReference type="ARBA" id="ARBA00022729"/>
    </source>
</evidence>
<dbReference type="InterPro" id="IPR023828">
    <property type="entry name" value="Peptidase_S8_Ser-AS"/>
</dbReference>
<evidence type="ECO:0000256" key="5">
    <source>
        <dbReference type="ARBA" id="ARBA00022825"/>
    </source>
</evidence>
<feature type="domain" description="Inhibitor I9" evidence="8">
    <location>
        <begin position="2"/>
        <end position="28"/>
    </location>
</feature>
<dbReference type="Pfam" id="PF05922">
    <property type="entry name" value="Inhibitor_I9"/>
    <property type="match status" value="1"/>
</dbReference>
<name>A0A022QLT7_ERYGU</name>
<keyword evidence="3" id="KW-0732">Signal</keyword>
<dbReference type="AlphaFoldDB" id="A0A022QLT7"/>
<dbReference type="InterPro" id="IPR010259">
    <property type="entry name" value="S8pro/Inhibitor_I9"/>
</dbReference>
<dbReference type="InterPro" id="IPR036852">
    <property type="entry name" value="Peptidase_S8/S53_dom_sf"/>
</dbReference>
<organism evidence="10 11">
    <name type="scientific">Erythranthe guttata</name>
    <name type="common">Yellow monkey flower</name>
    <name type="synonym">Mimulus guttatus</name>
    <dbReference type="NCBI Taxonomy" id="4155"/>
    <lineage>
        <taxon>Eukaryota</taxon>
        <taxon>Viridiplantae</taxon>
        <taxon>Streptophyta</taxon>
        <taxon>Embryophyta</taxon>
        <taxon>Tracheophyta</taxon>
        <taxon>Spermatophyta</taxon>
        <taxon>Magnoliopsida</taxon>
        <taxon>eudicotyledons</taxon>
        <taxon>Gunneridae</taxon>
        <taxon>Pentapetalae</taxon>
        <taxon>asterids</taxon>
        <taxon>lamiids</taxon>
        <taxon>Lamiales</taxon>
        <taxon>Phrymaceae</taxon>
        <taxon>Erythranthe</taxon>
    </lineage>
</organism>
<dbReference type="InterPro" id="IPR045051">
    <property type="entry name" value="SBT"/>
</dbReference>
<evidence type="ECO:0000313" key="11">
    <source>
        <dbReference type="Proteomes" id="UP000030748"/>
    </source>
</evidence>
<dbReference type="SUPFAM" id="SSF52743">
    <property type="entry name" value="Subtilisin-like"/>
    <property type="match status" value="1"/>
</dbReference>
<dbReference type="PRINTS" id="PR00723">
    <property type="entry name" value="SUBTILISIN"/>
</dbReference>
<dbReference type="Pfam" id="PF00082">
    <property type="entry name" value="Peptidase_S8"/>
    <property type="match status" value="1"/>
</dbReference>
<dbReference type="Gene3D" id="3.40.50.200">
    <property type="entry name" value="Peptidase S8/S53 domain"/>
    <property type="match status" value="1"/>
</dbReference>
<dbReference type="PANTHER" id="PTHR10795">
    <property type="entry name" value="PROPROTEIN CONVERTASE SUBTILISIN/KEXIN"/>
    <property type="match status" value="1"/>
</dbReference>
<dbReference type="InterPro" id="IPR041469">
    <property type="entry name" value="Subtilisin-like_FN3"/>
</dbReference>
<dbReference type="EMBL" id="KI631311">
    <property type="protein sequence ID" value="EYU28911.1"/>
    <property type="molecule type" value="Genomic_DNA"/>
</dbReference>
<dbReference type="Gene3D" id="2.60.40.2310">
    <property type="match status" value="1"/>
</dbReference>
<evidence type="ECO:0008006" key="12">
    <source>
        <dbReference type="Google" id="ProtNLM"/>
    </source>
</evidence>
<accession>A0A022QLT7</accession>
<evidence type="ECO:0000256" key="1">
    <source>
        <dbReference type="ARBA" id="ARBA00011073"/>
    </source>
</evidence>
<keyword evidence="11" id="KW-1185">Reference proteome</keyword>
<keyword evidence="2" id="KW-0645">Protease</keyword>
<comment type="caution">
    <text evidence="6">Lacks conserved residue(s) required for the propagation of feature annotation.</text>
</comment>
<dbReference type="GO" id="GO:0004252">
    <property type="term" value="F:serine-type endopeptidase activity"/>
    <property type="evidence" value="ECO:0000318"/>
    <property type="project" value="GO_Central"/>
</dbReference>
<dbReference type="GO" id="GO:0005576">
    <property type="term" value="C:extracellular region"/>
    <property type="evidence" value="ECO:0000318"/>
    <property type="project" value="GO_Central"/>
</dbReference>
<dbReference type="PROSITE" id="PS51892">
    <property type="entry name" value="SUBTILASE"/>
    <property type="match status" value="1"/>
</dbReference>
<gene>
    <name evidence="10" type="ORF">MIMGU_mgv1a020407mg</name>
</gene>
<sequence>NLLRSYKRSFNGFAASLTDEEHEKLAETTKNNFSCHVLTPKLIGARYYNFFRPNKNTSRDDIGHGSHTASTAAGRPVDANFYGIAGGIARGGVPSAKMAVYKACHGTNCYGVDLLHAFDDAIADGVDLISISVGGKYPNLESDPIAIGGFHASARGILVVQAAGNDGGKATIGSVAPWIFSVAASSTDRAIITKVTLGDGKTYIGKSVNSFNLHGTSLPIIYGDETRCHKDAARSCAKGCLEPSVVKDKIVMCNNYDGIDEVSTVGGLGVIAYASSSDVSYVVPIAASSLNGDDFNSIQSYYSSTRSPIAGILASEAINNTDAPHVASFSSRGPNPFIPDILKPDITAPGVEILAAYSPSVSPTNDKRSVPYSILSGTSMSCPHVTGAAAYVKSFHLDWSSSAIKSALMTTASRMDASKDQLAEFSYGAGHVDPRKAIDPGLVYEISTEDYINLLCNSGYNTAKLRQLFTVNSSCNGVNAPKDMNYPSMTVRVSGTSFSENFTRKVTNVGVQNSRYEVKTSTSSDYRIVVNPTILTFRALGETQSFEVSISGKINGYLVSAYIEWTDGVHTVRSPPKLFAPSALL</sequence>
<evidence type="ECO:0000256" key="4">
    <source>
        <dbReference type="ARBA" id="ARBA00022801"/>
    </source>
</evidence>
<dbReference type="Proteomes" id="UP000030748">
    <property type="component" value="Unassembled WGS sequence"/>
</dbReference>
<proteinExistence type="inferred from homology"/>
<evidence type="ECO:0000259" key="9">
    <source>
        <dbReference type="Pfam" id="PF17766"/>
    </source>
</evidence>
<keyword evidence="4" id="KW-0378">Hydrolase</keyword>
<evidence type="ECO:0000313" key="10">
    <source>
        <dbReference type="EMBL" id="EYU28911.1"/>
    </source>
</evidence>
<evidence type="ECO:0000256" key="2">
    <source>
        <dbReference type="ARBA" id="ARBA00022670"/>
    </source>
</evidence>
<dbReference type="Pfam" id="PF17766">
    <property type="entry name" value="fn3_6"/>
    <property type="match status" value="1"/>
</dbReference>
<evidence type="ECO:0000259" key="8">
    <source>
        <dbReference type="Pfam" id="PF05922"/>
    </source>
</evidence>
<keyword evidence="5" id="KW-0720">Serine protease</keyword>
<dbReference type="CDD" id="cd02120">
    <property type="entry name" value="PA_subtilisin_like"/>
    <property type="match status" value="1"/>
</dbReference>
<dbReference type="Gene3D" id="3.50.30.30">
    <property type="match status" value="1"/>
</dbReference>
<feature type="domain" description="Subtilisin-like protease fibronectin type-III" evidence="9">
    <location>
        <begin position="483"/>
        <end position="575"/>
    </location>
</feature>
<feature type="domain" description="Peptidase S8/S53" evidence="7">
    <location>
        <begin position="54"/>
        <end position="430"/>
    </location>
</feature>
<feature type="non-terminal residue" evidence="10">
    <location>
        <position position="1"/>
    </location>
</feature>
<evidence type="ECO:0000259" key="7">
    <source>
        <dbReference type="Pfam" id="PF00082"/>
    </source>
</evidence>
<reference evidence="10 11" key="1">
    <citation type="journal article" date="2013" name="Proc. Natl. Acad. Sci. U.S.A.">
        <title>Fine-scale variation in meiotic recombination in Mimulus inferred from population shotgun sequencing.</title>
        <authorList>
            <person name="Hellsten U."/>
            <person name="Wright K.M."/>
            <person name="Jenkins J."/>
            <person name="Shu S."/>
            <person name="Yuan Y."/>
            <person name="Wessler S.R."/>
            <person name="Schmutz J."/>
            <person name="Willis J.H."/>
            <person name="Rokhsar D.S."/>
        </authorList>
    </citation>
    <scope>NUCLEOTIDE SEQUENCE [LARGE SCALE GENOMIC DNA]</scope>
    <source>
        <strain evidence="11">cv. DUN x IM62</strain>
    </source>
</reference>
<evidence type="ECO:0000256" key="6">
    <source>
        <dbReference type="PROSITE-ProRule" id="PRU01240"/>
    </source>
</evidence>
<protein>
    <recommendedName>
        <fullName evidence="12">Subtilisin-like protease fibronectin type-III domain-containing protein</fullName>
    </recommendedName>
</protein>
<comment type="similarity">
    <text evidence="1 6">Belongs to the peptidase S8 family.</text>
</comment>
<dbReference type="STRING" id="4155.A0A022QLT7"/>